<organism evidence="2">
    <name type="scientific">viral metagenome</name>
    <dbReference type="NCBI Taxonomy" id="1070528"/>
    <lineage>
        <taxon>unclassified sequences</taxon>
        <taxon>metagenomes</taxon>
        <taxon>organismal metagenomes</taxon>
    </lineage>
</organism>
<name>A0A6M3MJ72_9ZZZZ</name>
<sequence>MGPTRPGRPASRTSTTTVPATTSTRITFGAAAYYVEVFAEQRATIKLGGAAVAIAAVTETGCIALAAQERVGLFINDPFGELDRQSAMAVYCTAATNIQVTEWDVKVRDGGAFGGSYA</sequence>
<accession>A0A6M3MJ72</accession>
<evidence type="ECO:0000313" key="2">
    <source>
        <dbReference type="EMBL" id="QJB04842.1"/>
    </source>
</evidence>
<dbReference type="EMBL" id="MT143891">
    <property type="protein sequence ID" value="QJB04842.1"/>
    <property type="molecule type" value="Genomic_DNA"/>
</dbReference>
<protein>
    <submittedName>
        <fullName evidence="2">Uncharacterized protein</fullName>
    </submittedName>
</protein>
<dbReference type="AlphaFoldDB" id="A0A6M3MJ72"/>
<evidence type="ECO:0000313" key="1">
    <source>
        <dbReference type="EMBL" id="QJB01028.1"/>
    </source>
</evidence>
<gene>
    <name evidence="1" type="ORF">MM171A00153_0047</name>
    <name evidence="2" type="ORF">MM171B00165_0018</name>
</gene>
<dbReference type="EMBL" id="MT143704">
    <property type="protein sequence ID" value="QJB01028.1"/>
    <property type="molecule type" value="Genomic_DNA"/>
</dbReference>
<proteinExistence type="predicted"/>
<reference evidence="2" key="1">
    <citation type="submission" date="2020-03" db="EMBL/GenBank/DDBJ databases">
        <title>The deep terrestrial virosphere.</title>
        <authorList>
            <person name="Holmfeldt K."/>
            <person name="Nilsson E."/>
            <person name="Simone D."/>
            <person name="Lopez-Fernandez M."/>
            <person name="Wu X."/>
            <person name="de Brujin I."/>
            <person name="Lundin D."/>
            <person name="Andersson A."/>
            <person name="Bertilsson S."/>
            <person name="Dopson M."/>
        </authorList>
    </citation>
    <scope>NUCLEOTIDE SEQUENCE</scope>
    <source>
        <strain evidence="1">MM171A00153</strain>
        <strain evidence="2">MM171B00165</strain>
    </source>
</reference>